<sequence length="39" mass="4275">MAAATNTKSDVLAEFDAPGYEFELGAFLERFIPDTFAFA</sequence>
<dbReference type="EMBL" id="FWDO01000007">
    <property type="protein sequence ID" value="SLM19621.1"/>
    <property type="molecule type" value="Genomic_DNA"/>
</dbReference>
<organism evidence="1">
    <name type="scientific">uncultured spirochete</name>
    <dbReference type="NCBI Taxonomy" id="156406"/>
    <lineage>
        <taxon>Bacteria</taxon>
        <taxon>Pseudomonadati</taxon>
        <taxon>Spirochaetota</taxon>
        <taxon>Spirochaetia</taxon>
        <taxon>Spirochaetales</taxon>
        <taxon>environmental samples</taxon>
    </lineage>
</organism>
<reference evidence="1" key="1">
    <citation type="submission" date="2017-02" db="EMBL/GenBank/DDBJ databases">
        <authorList>
            <person name="Regsiter A."/>
            <person name="William W."/>
        </authorList>
    </citation>
    <scope>NUCLEOTIDE SEQUENCE</scope>
    <source>
        <strain evidence="1">BdmA 4</strain>
    </source>
</reference>
<evidence type="ECO:0000313" key="1">
    <source>
        <dbReference type="EMBL" id="SLM19621.1"/>
    </source>
</evidence>
<gene>
    <name evidence="1" type="ORF">SPIRO4BDMA_70043</name>
</gene>
<accession>A0A3P3XTK3</accession>
<protein>
    <submittedName>
        <fullName evidence="1">Uncharacterized protein</fullName>
    </submittedName>
</protein>
<dbReference type="AlphaFoldDB" id="A0A3P3XTK3"/>
<proteinExistence type="predicted"/>
<name>A0A3P3XTK3_9SPIR</name>